<evidence type="ECO:0000256" key="3">
    <source>
        <dbReference type="ARBA" id="ARBA00023242"/>
    </source>
</evidence>
<dbReference type="EMBL" id="KN822181">
    <property type="protein sequence ID" value="KIM53429.1"/>
    <property type="molecule type" value="Genomic_DNA"/>
</dbReference>
<dbReference type="AlphaFoldDB" id="A0A0C3DAL9"/>
<dbReference type="Pfam" id="PF03985">
    <property type="entry name" value="Paf1"/>
    <property type="match status" value="1"/>
</dbReference>
<reference evidence="6" key="2">
    <citation type="submission" date="2015-01" db="EMBL/GenBank/DDBJ databases">
        <title>Evolutionary Origins and Diversification of the Mycorrhizal Mutualists.</title>
        <authorList>
            <consortium name="DOE Joint Genome Institute"/>
            <consortium name="Mycorrhizal Genomics Consortium"/>
            <person name="Kohler A."/>
            <person name="Kuo A."/>
            <person name="Nagy L.G."/>
            <person name="Floudas D."/>
            <person name="Copeland A."/>
            <person name="Barry K.W."/>
            <person name="Cichocki N."/>
            <person name="Veneault-Fourrey C."/>
            <person name="LaButti K."/>
            <person name="Lindquist E.A."/>
            <person name="Lipzen A."/>
            <person name="Lundell T."/>
            <person name="Morin E."/>
            <person name="Murat C."/>
            <person name="Riley R."/>
            <person name="Ohm R."/>
            <person name="Sun H."/>
            <person name="Tunlid A."/>
            <person name="Henrissat B."/>
            <person name="Grigoriev I.V."/>
            <person name="Hibbett D.S."/>
            <person name="Martin F."/>
        </authorList>
    </citation>
    <scope>NUCLEOTIDE SEQUENCE [LARGE SCALE GENOMIC DNA]</scope>
    <source>
        <strain evidence="6">Foug A</strain>
    </source>
</reference>
<evidence type="ECO:0000256" key="4">
    <source>
        <dbReference type="SAM" id="MobiDB-lite"/>
    </source>
</evidence>
<name>A0A0C3DAL9_9AGAM</name>
<comment type="similarity">
    <text evidence="2">Belongs to the PAF1 family.</text>
</comment>
<feature type="compositionally biased region" description="Polar residues" evidence="4">
    <location>
        <begin position="105"/>
        <end position="116"/>
    </location>
</feature>
<dbReference type="PANTHER" id="PTHR23188">
    <property type="entry name" value="RNA POLYMERASE II-ASSOCIATED FACTOR 1 HOMOLOG"/>
    <property type="match status" value="1"/>
</dbReference>
<dbReference type="Proteomes" id="UP000053989">
    <property type="component" value="Unassembled WGS sequence"/>
</dbReference>
<feature type="region of interest" description="Disordered" evidence="4">
    <location>
        <begin position="79"/>
        <end position="116"/>
    </location>
</feature>
<proteinExistence type="inferred from homology"/>
<dbReference type="GO" id="GO:0006368">
    <property type="term" value="P:transcription elongation by RNA polymerase II"/>
    <property type="evidence" value="ECO:0007669"/>
    <property type="project" value="InterPro"/>
</dbReference>
<dbReference type="STRING" id="1036808.A0A0C3DAL9"/>
<accession>A0A0C3DAL9</accession>
<evidence type="ECO:0000256" key="2">
    <source>
        <dbReference type="ARBA" id="ARBA00007560"/>
    </source>
</evidence>
<dbReference type="HOGENOM" id="CLU_021991_3_0_1"/>
<dbReference type="PANTHER" id="PTHR23188:SF12">
    <property type="entry name" value="RNA POLYMERASE II-ASSOCIATED FACTOR 1 HOMOLOG"/>
    <property type="match status" value="1"/>
</dbReference>
<keyword evidence="6" id="KW-1185">Reference proteome</keyword>
<evidence type="ECO:0008006" key="7">
    <source>
        <dbReference type="Google" id="ProtNLM"/>
    </source>
</evidence>
<evidence type="ECO:0000256" key="1">
    <source>
        <dbReference type="ARBA" id="ARBA00004123"/>
    </source>
</evidence>
<reference evidence="5 6" key="1">
    <citation type="submission" date="2014-04" db="EMBL/GenBank/DDBJ databases">
        <authorList>
            <consortium name="DOE Joint Genome Institute"/>
            <person name="Kuo A."/>
            <person name="Kohler A."/>
            <person name="Nagy L.G."/>
            <person name="Floudas D."/>
            <person name="Copeland A."/>
            <person name="Barry K.W."/>
            <person name="Cichocki N."/>
            <person name="Veneault-Fourrey C."/>
            <person name="LaButti K."/>
            <person name="Lindquist E.A."/>
            <person name="Lipzen A."/>
            <person name="Lundell T."/>
            <person name="Morin E."/>
            <person name="Murat C."/>
            <person name="Sun H."/>
            <person name="Tunlid A."/>
            <person name="Henrissat B."/>
            <person name="Grigoriev I.V."/>
            <person name="Hibbett D.S."/>
            <person name="Martin F."/>
            <person name="Nordberg H.P."/>
            <person name="Cantor M.N."/>
            <person name="Hua S.X."/>
        </authorList>
    </citation>
    <scope>NUCLEOTIDE SEQUENCE [LARGE SCALE GENOMIC DNA]</scope>
    <source>
        <strain evidence="5 6">Foug A</strain>
    </source>
</reference>
<comment type="subcellular location">
    <subcellularLocation>
        <location evidence="1">Nucleus</location>
    </subcellularLocation>
</comment>
<dbReference type="FunCoup" id="A0A0C3DAL9">
    <property type="interactions" value="605"/>
</dbReference>
<dbReference type="InParanoid" id="A0A0C3DAL9"/>
<sequence>MSVKKSKLDLLIRVRYSNPLPSPPCPPKLLDIPTDPMRYARPEFLNAIANDTPLPMIVDAECGMPLDLSLWESLWDDEADDSALNPDPDNLPPLDPKDRFLLGDPSSSSTPFTNGVPSGIVASSSGPLPVQVPWLRKTEYLSREGVQRSQSIQEIKHLPQTMDVSRPAQLRDIEASFAACNDPSQFSLSELRHPNKPDVTAVDSYEIFPDADIWANAYDLFRFSERPGERAADLEDPRLDCAILRPMESDGDHFLAYYLTEDDEPALAFKANRFETDLSEQKESKQTTFVHLRDYETVKIEQEVPNEFLLVLDDGDTRSNVTDSGIERTKAAYYKNIERKMTLKKRRTNNQEAYVDKWQVVHISHLPMSKEELDERDELMAEVLDPMYLRADADADGEGDIDVDAVGHMAGDTQPDGAEGYGVGDTGGVMADIF</sequence>
<dbReference type="InterPro" id="IPR007133">
    <property type="entry name" value="RNA_pol_II-assoc_Paf1"/>
</dbReference>
<evidence type="ECO:0000313" key="6">
    <source>
        <dbReference type="Proteomes" id="UP000053989"/>
    </source>
</evidence>
<organism evidence="5 6">
    <name type="scientific">Scleroderma citrinum Foug A</name>
    <dbReference type="NCBI Taxonomy" id="1036808"/>
    <lineage>
        <taxon>Eukaryota</taxon>
        <taxon>Fungi</taxon>
        <taxon>Dikarya</taxon>
        <taxon>Basidiomycota</taxon>
        <taxon>Agaricomycotina</taxon>
        <taxon>Agaricomycetes</taxon>
        <taxon>Agaricomycetidae</taxon>
        <taxon>Boletales</taxon>
        <taxon>Sclerodermatineae</taxon>
        <taxon>Sclerodermataceae</taxon>
        <taxon>Scleroderma</taxon>
    </lineage>
</organism>
<gene>
    <name evidence="5" type="ORF">SCLCIDRAFT_1222827</name>
</gene>
<dbReference type="GO" id="GO:0003682">
    <property type="term" value="F:chromatin binding"/>
    <property type="evidence" value="ECO:0007669"/>
    <property type="project" value="TreeGrafter"/>
</dbReference>
<dbReference type="GO" id="GO:0000993">
    <property type="term" value="F:RNA polymerase II complex binding"/>
    <property type="evidence" value="ECO:0007669"/>
    <property type="project" value="TreeGrafter"/>
</dbReference>
<dbReference type="GO" id="GO:0016593">
    <property type="term" value="C:Cdc73/Paf1 complex"/>
    <property type="evidence" value="ECO:0007669"/>
    <property type="project" value="InterPro"/>
</dbReference>
<protein>
    <recommendedName>
        <fullName evidence="7">RNA polymerase II-associated protein</fullName>
    </recommendedName>
</protein>
<evidence type="ECO:0000313" key="5">
    <source>
        <dbReference type="EMBL" id="KIM53429.1"/>
    </source>
</evidence>
<keyword evidence="3" id="KW-0539">Nucleus</keyword>
<dbReference type="OrthoDB" id="10260285at2759"/>